<dbReference type="SUPFAM" id="SSF56112">
    <property type="entry name" value="Protein kinase-like (PK-like)"/>
    <property type="match status" value="1"/>
</dbReference>
<dbReference type="InterPro" id="IPR001932">
    <property type="entry name" value="PPM-type_phosphatase-like_dom"/>
</dbReference>
<dbReference type="SMART" id="SM00220">
    <property type="entry name" value="S_TKc"/>
    <property type="match status" value="1"/>
</dbReference>
<dbReference type="CDD" id="cd00143">
    <property type="entry name" value="PP2Cc"/>
    <property type="match status" value="1"/>
</dbReference>
<dbReference type="PANTHER" id="PTHR24347">
    <property type="entry name" value="SERINE/THREONINE-PROTEIN KINASE"/>
    <property type="match status" value="1"/>
</dbReference>
<proteinExistence type="predicted"/>
<evidence type="ECO:0000256" key="1">
    <source>
        <dbReference type="SAM" id="Phobius"/>
    </source>
</evidence>
<feature type="domain" description="PPM-type phosphatase" evidence="3">
    <location>
        <begin position="7"/>
        <end position="224"/>
    </location>
</feature>
<dbReference type="InterPro" id="IPR036457">
    <property type="entry name" value="PPM-type-like_dom_sf"/>
</dbReference>
<dbReference type="SMART" id="SM00331">
    <property type="entry name" value="PP2C_SIG"/>
    <property type="match status" value="1"/>
</dbReference>
<dbReference type="SMART" id="SM00332">
    <property type="entry name" value="PP2Cc"/>
    <property type="match status" value="1"/>
</dbReference>
<dbReference type="Pfam" id="PF00069">
    <property type="entry name" value="Pkinase"/>
    <property type="match status" value="1"/>
</dbReference>
<dbReference type="AlphaFoldDB" id="A0A1W1BPS0"/>
<feature type="transmembrane region" description="Helical" evidence="1">
    <location>
        <begin position="522"/>
        <end position="543"/>
    </location>
</feature>
<dbReference type="InterPro" id="IPR008271">
    <property type="entry name" value="Ser/Thr_kinase_AS"/>
</dbReference>
<protein>
    <submittedName>
        <fullName evidence="4">Protein serine/threonine phosphatase PrpC, regulation of stationary phase</fullName>
    </submittedName>
</protein>
<evidence type="ECO:0000259" key="2">
    <source>
        <dbReference type="PROSITE" id="PS50011"/>
    </source>
</evidence>
<reference evidence="4" key="1">
    <citation type="submission" date="2016-10" db="EMBL/GenBank/DDBJ databases">
        <authorList>
            <person name="de Groot N.N."/>
        </authorList>
    </citation>
    <scope>NUCLEOTIDE SEQUENCE</scope>
</reference>
<dbReference type="Gene3D" id="1.10.510.10">
    <property type="entry name" value="Transferase(Phosphotransferase) domain 1"/>
    <property type="match status" value="1"/>
</dbReference>
<evidence type="ECO:0000259" key="3">
    <source>
        <dbReference type="PROSITE" id="PS51746"/>
    </source>
</evidence>
<dbReference type="GO" id="GO:0005524">
    <property type="term" value="F:ATP binding"/>
    <property type="evidence" value="ECO:0007669"/>
    <property type="project" value="InterPro"/>
</dbReference>
<keyword evidence="1" id="KW-0472">Membrane</keyword>
<dbReference type="CDD" id="cd14014">
    <property type="entry name" value="STKc_PknB_like"/>
    <property type="match status" value="1"/>
</dbReference>
<keyword evidence="1" id="KW-1133">Transmembrane helix</keyword>
<dbReference type="EMBL" id="FPHG01000028">
    <property type="protein sequence ID" value="SFV55465.1"/>
    <property type="molecule type" value="Genomic_DNA"/>
</dbReference>
<dbReference type="SUPFAM" id="SSF81606">
    <property type="entry name" value="PP2C-like"/>
    <property type="match status" value="1"/>
</dbReference>
<dbReference type="Pfam" id="PF13672">
    <property type="entry name" value="PP2C_2"/>
    <property type="match status" value="1"/>
</dbReference>
<organism evidence="4">
    <name type="scientific">hydrothermal vent metagenome</name>
    <dbReference type="NCBI Taxonomy" id="652676"/>
    <lineage>
        <taxon>unclassified sequences</taxon>
        <taxon>metagenomes</taxon>
        <taxon>ecological metagenomes</taxon>
    </lineage>
</organism>
<dbReference type="PROSITE" id="PS51746">
    <property type="entry name" value="PPM_2"/>
    <property type="match status" value="1"/>
</dbReference>
<evidence type="ECO:0000313" key="4">
    <source>
        <dbReference type="EMBL" id="SFV55465.1"/>
    </source>
</evidence>
<dbReference type="GO" id="GO:0004672">
    <property type="term" value="F:protein kinase activity"/>
    <property type="evidence" value="ECO:0007669"/>
    <property type="project" value="InterPro"/>
</dbReference>
<feature type="domain" description="Protein kinase" evidence="2">
    <location>
        <begin position="188"/>
        <end position="508"/>
    </location>
</feature>
<dbReference type="PROSITE" id="PS00108">
    <property type="entry name" value="PROTEIN_KINASE_ST"/>
    <property type="match status" value="1"/>
</dbReference>
<accession>A0A1W1BPS0</accession>
<dbReference type="Gene3D" id="3.60.40.10">
    <property type="entry name" value="PPM-type phosphatase domain"/>
    <property type="match status" value="1"/>
</dbReference>
<dbReference type="InterPro" id="IPR000719">
    <property type="entry name" value="Prot_kinase_dom"/>
</dbReference>
<keyword evidence="1" id="KW-0812">Transmembrane</keyword>
<sequence>MNQHIKTTSFSLAKGKQLTGDDYAIVKKFNNLTVAIVCDGVGSAIEGANAAKRTATQLINSFKTKPNSWSIQKSIDSFLHSINNVLYQESIENYERPEIVTTMTIVVIQGDRLYGANVGDSRVYLYRDNSLTQLSQDHSMEEKGYEGVLTQAIGLEESISPYYFENIIQKGDYILLCSDGLYTELDKEKIEDNILSGAYSLVKSASTLNNDDLPDDTTAITLEINNIPLVETLKKQKLIIYEKYSKGDVIDGYKLIKPLIQNNLTWLSEKKGVNYVIKFISYQAIDDEVELDLFVSEAWNATRLKAGFFPKAVIPKKRTHRYYIMEYLSGENIKDVTKKRVLITEDAITMTKTLLKAGQYLIKYDLVHGDIKPENIMMLDRKGKHYFKIVDFGSIVQIYSTQSRAGTPSYLAPERFKGSAISESTEIFAIGVTLYQSLTNRYPYGEIEPFQTPSFKQAVVPSKYNKNIPDWLDSIIMRSIALNQEERYNNYSEMLYELENYQKVAPYYDKSKPLMERDPLKFFKIGFYLEFYILLGLFFWWFLL</sequence>
<dbReference type="InterPro" id="IPR011009">
    <property type="entry name" value="Kinase-like_dom_sf"/>
</dbReference>
<name>A0A1W1BPS0_9ZZZZ</name>
<dbReference type="PROSITE" id="PS50011">
    <property type="entry name" value="PROTEIN_KINASE_DOM"/>
    <property type="match status" value="1"/>
</dbReference>
<gene>
    <name evidence="4" type="ORF">MNB_SV-9-1604</name>
</gene>